<reference evidence="2 3" key="1">
    <citation type="submission" date="2016-07" db="EMBL/GenBank/DDBJ databases">
        <title>Complete genome sequence of Altererythrobacter namhicola JCM 16345T, containing esterase-encoding genes.</title>
        <authorList>
            <person name="Cheng H."/>
            <person name="Wu Y.-H."/>
            <person name="Jian S.-L."/>
            <person name="Huo Y.-Y."/>
            <person name="Wang C.-S."/>
            <person name="Xu X.-W."/>
        </authorList>
    </citation>
    <scope>NUCLEOTIDE SEQUENCE [LARGE SCALE GENOMIC DNA]</scope>
    <source>
        <strain evidence="2 3">JCM 16345</strain>
    </source>
</reference>
<sequence length="300" mass="31404">MIRQHIAIVTLAAFALVACGTGPGSGDASDGSAASTQDIAIAGSGPFEDCYQQAAFGTDLPVPGVERELFVIIDQTTPMPSALVESLSRKVAEYLAGGSAKITVASFSANTASNFATVNFTGEAQGPVDESKRNDLNARKLAQLETCLAQMPGKLAARTDAEMRALVSTDGGSFASSEILGSLTALSEAVLVSQARDKTVLVVSDMLEHSSTTSFYADKSIRDFDVGAELQKAVDRRQLGDFGGAKVYVMGAGLLPPDSDAAATRDAAQLYTLKNFWQNWFENSNASLAGFGQPELISSL</sequence>
<evidence type="ECO:0000313" key="2">
    <source>
        <dbReference type="EMBL" id="ANU07595.1"/>
    </source>
</evidence>
<feature type="chain" id="PRO_5008884439" description="VWFA domain-containing protein" evidence="1">
    <location>
        <begin position="21"/>
        <end position="300"/>
    </location>
</feature>
<dbReference type="KEGG" id="anh:A6F65_01289"/>
<name>A0A1C7D826_9SPHN</name>
<evidence type="ECO:0008006" key="4">
    <source>
        <dbReference type="Google" id="ProtNLM"/>
    </source>
</evidence>
<feature type="signal peptide" evidence="1">
    <location>
        <begin position="1"/>
        <end position="20"/>
    </location>
</feature>
<organism evidence="2 3">
    <name type="scientific">Paraurantiacibacter namhicola</name>
    <dbReference type="NCBI Taxonomy" id="645517"/>
    <lineage>
        <taxon>Bacteria</taxon>
        <taxon>Pseudomonadati</taxon>
        <taxon>Pseudomonadota</taxon>
        <taxon>Alphaproteobacteria</taxon>
        <taxon>Sphingomonadales</taxon>
        <taxon>Erythrobacteraceae</taxon>
        <taxon>Paraurantiacibacter</taxon>
    </lineage>
</organism>
<dbReference type="RefSeq" id="WP_067786936.1">
    <property type="nucleotide sequence ID" value="NZ_CP016545.1"/>
</dbReference>
<proteinExistence type="predicted"/>
<keyword evidence="3" id="KW-1185">Reference proteome</keyword>
<dbReference type="PATRIC" id="fig|645517.4.peg.1281"/>
<evidence type="ECO:0000256" key="1">
    <source>
        <dbReference type="SAM" id="SignalP"/>
    </source>
</evidence>
<dbReference type="OrthoDB" id="5365915at2"/>
<dbReference type="Proteomes" id="UP000092698">
    <property type="component" value="Chromosome"/>
</dbReference>
<keyword evidence="1" id="KW-0732">Signal</keyword>
<dbReference type="AlphaFoldDB" id="A0A1C7D826"/>
<evidence type="ECO:0000313" key="3">
    <source>
        <dbReference type="Proteomes" id="UP000092698"/>
    </source>
</evidence>
<dbReference type="STRING" id="645517.A6F65_01289"/>
<dbReference type="PROSITE" id="PS51257">
    <property type="entry name" value="PROKAR_LIPOPROTEIN"/>
    <property type="match status" value="1"/>
</dbReference>
<accession>A0A1C7D826</accession>
<protein>
    <recommendedName>
        <fullName evidence="4">VWFA domain-containing protein</fullName>
    </recommendedName>
</protein>
<dbReference type="EMBL" id="CP016545">
    <property type="protein sequence ID" value="ANU07595.1"/>
    <property type="molecule type" value="Genomic_DNA"/>
</dbReference>
<gene>
    <name evidence="2" type="ORF">A6F65_01289</name>
</gene>